<dbReference type="InterPro" id="IPR000192">
    <property type="entry name" value="Aminotrans_V_dom"/>
</dbReference>
<dbReference type="Gene3D" id="3.40.640.10">
    <property type="entry name" value="Type I PLP-dependent aspartate aminotransferase-like (Major domain)"/>
    <property type="match status" value="1"/>
</dbReference>
<reference evidence="3" key="1">
    <citation type="submission" date="2018-05" db="EMBL/GenBank/DDBJ databases">
        <authorList>
            <person name="Lanie J.A."/>
            <person name="Ng W.-L."/>
            <person name="Kazmierczak K.M."/>
            <person name="Andrzejewski T.M."/>
            <person name="Davidsen T.M."/>
            <person name="Wayne K.J."/>
            <person name="Tettelin H."/>
            <person name="Glass J.I."/>
            <person name="Rusch D."/>
            <person name="Podicherti R."/>
            <person name="Tsui H.-C.T."/>
            <person name="Winkler M.E."/>
        </authorList>
    </citation>
    <scope>NUCLEOTIDE SEQUENCE</scope>
</reference>
<dbReference type="PANTHER" id="PTHR43092">
    <property type="entry name" value="L-CYSTEINE DESULFHYDRASE"/>
    <property type="match status" value="1"/>
</dbReference>
<sequence>MTAHAARDRNGISRRNFVSLLAASGSATLLGQKGLAFESPMPLPQTPTVPDEAFWRSVREQFVMPPEVSVINAANLCPSSIPALNAMYENTKDMDGDPSFQNRGKMGQGKVNTRKILADYLHVTPEEIVITRNTSEGNNMVSSGVELSANDEVIIFGDNHPSNNVAWKEKSKRFGFTVTELEVVRPHPGFDYYLEVVDKAITSRTRLLSFTQQTNTFGDVFPAKELCQLAHNRGVLSLVDGAQSFGVMNVDLSDMQPDFYTGSAHKWPAGPKETGVLYINARAHEQIWPSIY</sequence>
<dbReference type="InterPro" id="IPR015424">
    <property type="entry name" value="PyrdxlP-dep_Trfase"/>
</dbReference>
<dbReference type="PANTHER" id="PTHR43092:SF6">
    <property type="entry name" value="BLR1280 PROTEIN"/>
    <property type="match status" value="1"/>
</dbReference>
<keyword evidence="1" id="KW-0663">Pyridoxal phosphate</keyword>
<feature type="non-terminal residue" evidence="3">
    <location>
        <position position="1"/>
    </location>
</feature>
<dbReference type="EMBL" id="UINC01001997">
    <property type="protein sequence ID" value="SUZ91696.1"/>
    <property type="molecule type" value="Genomic_DNA"/>
</dbReference>
<evidence type="ECO:0000259" key="2">
    <source>
        <dbReference type="Pfam" id="PF00266"/>
    </source>
</evidence>
<evidence type="ECO:0000313" key="3">
    <source>
        <dbReference type="EMBL" id="SUZ91696.1"/>
    </source>
</evidence>
<proteinExistence type="predicted"/>
<dbReference type="InterPro" id="IPR015421">
    <property type="entry name" value="PyrdxlP-dep_Trfase_major"/>
</dbReference>
<protein>
    <recommendedName>
        <fullName evidence="2">Aminotransferase class V domain-containing protein</fullName>
    </recommendedName>
</protein>
<dbReference type="Pfam" id="PF00266">
    <property type="entry name" value="Aminotran_5"/>
    <property type="match status" value="1"/>
</dbReference>
<dbReference type="AlphaFoldDB" id="A0A381RIR1"/>
<name>A0A381RIR1_9ZZZZ</name>
<organism evidence="3">
    <name type="scientific">marine metagenome</name>
    <dbReference type="NCBI Taxonomy" id="408172"/>
    <lineage>
        <taxon>unclassified sequences</taxon>
        <taxon>metagenomes</taxon>
        <taxon>ecological metagenomes</taxon>
    </lineage>
</organism>
<dbReference type="SUPFAM" id="SSF53383">
    <property type="entry name" value="PLP-dependent transferases"/>
    <property type="match status" value="1"/>
</dbReference>
<feature type="non-terminal residue" evidence="3">
    <location>
        <position position="292"/>
    </location>
</feature>
<accession>A0A381RIR1</accession>
<evidence type="ECO:0000256" key="1">
    <source>
        <dbReference type="ARBA" id="ARBA00022898"/>
    </source>
</evidence>
<gene>
    <name evidence="3" type="ORF">METZ01_LOCUS44550</name>
</gene>
<feature type="domain" description="Aminotransferase class V" evidence="2">
    <location>
        <begin position="102"/>
        <end position="289"/>
    </location>
</feature>